<feature type="compositionally biased region" description="Basic and acidic residues" evidence="2">
    <location>
        <begin position="166"/>
        <end position="175"/>
    </location>
</feature>
<evidence type="ECO:0000256" key="2">
    <source>
        <dbReference type="SAM" id="MobiDB-lite"/>
    </source>
</evidence>
<accession>A0A9D2LU92</accession>
<feature type="domain" description="DUF7575" evidence="3">
    <location>
        <begin position="100"/>
        <end position="121"/>
    </location>
</feature>
<reference evidence="4" key="1">
    <citation type="journal article" date="2021" name="PeerJ">
        <title>Extensive microbial diversity within the chicken gut microbiome revealed by metagenomics and culture.</title>
        <authorList>
            <person name="Gilroy R."/>
            <person name="Ravi A."/>
            <person name="Getino M."/>
            <person name="Pursley I."/>
            <person name="Horton D.L."/>
            <person name="Alikhan N.F."/>
            <person name="Baker D."/>
            <person name="Gharbi K."/>
            <person name="Hall N."/>
            <person name="Watson M."/>
            <person name="Adriaenssens E.M."/>
            <person name="Foster-Nyarko E."/>
            <person name="Jarju S."/>
            <person name="Secka A."/>
            <person name="Antonio M."/>
            <person name="Oren A."/>
            <person name="Chaudhuri R.R."/>
            <person name="La Ragione R."/>
            <person name="Hildebrand F."/>
            <person name="Pallen M.J."/>
        </authorList>
    </citation>
    <scope>NUCLEOTIDE SEQUENCE</scope>
    <source>
        <strain evidence="4">ChiSjej1B19-5720</strain>
    </source>
</reference>
<feature type="compositionally biased region" description="Acidic residues" evidence="2">
    <location>
        <begin position="125"/>
        <end position="135"/>
    </location>
</feature>
<dbReference type="InterPro" id="IPR055997">
    <property type="entry name" value="DUF7575"/>
</dbReference>
<name>A0A9D2LU92_9FIRM</name>
<evidence type="ECO:0000313" key="5">
    <source>
        <dbReference type="Proteomes" id="UP000823842"/>
    </source>
</evidence>
<keyword evidence="1" id="KW-0175">Coiled coil</keyword>
<feature type="region of interest" description="Disordered" evidence="2">
    <location>
        <begin position="125"/>
        <end position="175"/>
    </location>
</feature>
<feature type="compositionally biased region" description="Acidic residues" evidence="2">
    <location>
        <begin position="143"/>
        <end position="162"/>
    </location>
</feature>
<evidence type="ECO:0000256" key="1">
    <source>
        <dbReference type="SAM" id="Coils"/>
    </source>
</evidence>
<feature type="coiled-coil region" evidence="1">
    <location>
        <begin position="72"/>
        <end position="99"/>
    </location>
</feature>
<gene>
    <name evidence="4" type="ORF">IAA06_08500</name>
</gene>
<sequence>MATKGSEFFDELGVTIAKTAKGLGEKAELLYETQRLRSRISGEERLIGRIKEDLGNILYQHYLDGEELPDEQRILCEQIEQHKASIEEYKKKMASYKKKKVCPSCKRHVDQSVSFCPYCGAACPDEETEDKDEDVVAVVSPEDVVEEPANTEEGEEKQEESQEQTGSEKEEKKEV</sequence>
<comment type="caution">
    <text evidence="4">The sequence shown here is derived from an EMBL/GenBank/DDBJ whole genome shotgun (WGS) entry which is preliminary data.</text>
</comment>
<dbReference type="Pfam" id="PF24460">
    <property type="entry name" value="DUF7575"/>
    <property type="match status" value="1"/>
</dbReference>
<dbReference type="EMBL" id="DWYZ01000158">
    <property type="protein sequence ID" value="HJB28818.1"/>
    <property type="molecule type" value="Genomic_DNA"/>
</dbReference>
<dbReference type="AlphaFoldDB" id="A0A9D2LU92"/>
<reference evidence="4" key="2">
    <citation type="submission" date="2021-04" db="EMBL/GenBank/DDBJ databases">
        <authorList>
            <person name="Gilroy R."/>
        </authorList>
    </citation>
    <scope>NUCLEOTIDE SEQUENCE</scope>
    <source>
        <strain evidence="4">ChiSjej1B19-5720</strain>
    </source>
</reference>
<evidence type="ECO:0000259" key="3">
    <source>
        <dbReference type="Pfam" id="PF24460"/>
    </source>
</evidence>
<evidence type="ECO:0000313" key="4">
    <source>
        <dbReference type="EMBL" id="HJB28818.1"/>
    </source>
</evidence>
<dbReference type="Proteomes" id="UP000823842">
    <property type="component" value="Unassembled WGS sequence"/>
</dbReference>
<protein>
    <submittedName>
        <fullName evidence="4">Zinc ribbon domain-containing protein</fullName>
    </submittedName>
</protein>
<organism evidence="4 5">
    <name type="scientific">Candidatus Blautia faecavium</name>
    <dbReference type="NCBI Taxonomy" id="2838487"/>
    <lineage>
        <taxon>Bacteria</taxon>
        <taxon>Bacillati</taxon>
        <taxon>Bacillota</taxon>
        <taxon>Clostridia</taxon>
        <taxon>Lachnospirales</taxon>
        <taxon>Lachnospiraceae</taxon>
        <taxon>Blautia</taxon>
    </lineage>
</organism>
<proteinExistence type="predicted"/>